<feature type="binding site" evidence="7 8">
    <location>
        <position position="44"/>
    </location>
    <ligand>
        <name>S-adenosyl-L-methionine</name>
        <dbReference type="ChEBI" id="CHEBI:59789"/>
    </ligand>
</feature>
<dbReference type="RefSeq" id="WP_259036214.1">
    <property type="nucleotide sequence ID" value="NZ_JAJISC010000004.1"/>
</dbReference>
<feature type="binding site" evidence="7 8">
    <location>
        <position position="90"/>
    </location>
    <ligand>
        <name>S-adenosyl-L-methionine</name>
        <dbReference type="ChEBI" id="CHEBI:59789"/>
    </ligand>
</feature>
<evidence type="ECO:0000256" key="3">
    <source>
        <dbReference type="ARBA" id="ARBA00022603"/>
    </source>
</evidence>
<evidence type="ECO:0000256" key="1">
    <source>
        <dbReference type="ARBA" id="ARBA00022490"/>
    </source>
</evidence>
<dbReference type="Gene3D" id="3.40.50.150">
    <property type="entry name" value="Vaccinia Virus protein VP39"/>
    <property type="match status" value="1"/>
</dbReference>
<sequence>MSQVPQQHRARKRFGQNFLRDPGIISRIVRAIGPREGDRLVEIGPGQGALTQPLLEAAGKLEVIELDRDLIPGLRVQFFNYPEFVIHEGDALKFDFAELKGDGAPLRVVGNLPYNISTPLIIHLLDAGAAVADMHFMLQKEVVERLAAAPDTADWGRLSVMAQYYCQVEQLFIVPPEAFVPRPKVDSAIVRLTPHATLPVVAHDPALMFDLVRQAFGQRRKTLRNNLKGRIDADAMAALGIDPGRRPQTLSVAEFVTLANWVSDQDASGGEHTEERAGERTGE</sequence>
<dbReference type="EMBL" id="JAJISC010000004">
    <property type="protein sequence ID" value="MCS2609714.1"/>
    <property type="molecule type" value="Genomic_DNA"/>
</dbReference>
<dbReference type="InterPro" id="IPR020598">
    <property type="entry name" value="rRNA_Ade_methylase_Trfase_N"/>
</dbReference>
<dbReference type="HAMAP" id="MF_00607">
    <property type="entry name" value="16SrRNA_methyltr_A"/>
    <property type="match status" value="1"/>
</dbReference>
<proteinExistence type="inferred from homology"/>
<feature type="binding site" evidence="7 8">
    <location>
        <position position="17"/>
    </location>
    <ligand>
        <name>S-adenosyl-L-methionine</name>
        <dbReference type="ChEBI" id="CHEBI:59789"/>
    </ligand>
</feature>
<keyword evidence="6 7" id="KW-0694">RNA-binding</keyword>
<dbReference type="NCBIfam" id="TIGR00755">
    <property type="entry name" value="ksgA"/>
    <property type="match status" value="1"/>
</dbReference>
<evidence type="ECO:0000256" key="5">
    <source>
        <dbReference type="ARBA" id="ARBA00022691"/>
    </source>
</evidence>
<feature type="domain" description="Ribosomal RNA adenine methylase transferase N-terminal" evidence="10">
    <location>
        <begin position="24"/>
        <end position="196"/>
    </location>
</feature>
<dbReference type="Proteomes" id="UP001165542">
    <property type="component" value="Unassembled WGS sequence"/>
</dbReference>
<evidence type="ECO:0000313" key="12">
    <source>
        <dbReference type="Proteomes" id="UP001165542"/>
    </source>
</evidence>
<dbReference type="SUPFAM" id="SSF53335">
    <property type="entry name" value="S-adenosyl-L-methionine-dependent methyltransferases"/>
    <property type="match status" value="1"/>
</dbReference>
<dbReference type="SMART" id="SM00650">
    <property type="entry name" value="rADc"/>
    <property type="match status" value="1"/>
</dbReference>
<dbReference type="PROSITE" id="PS01131">
    <property type="entry name" value="RRNA_A_DIMETH"/>
    <property type="match status" value="1"/>
</dbReference>
<dbReference type="PANTHER" id="PTHR11727:SF7">
    <property type="entry name" value="DIMETHYLADENOSINE TRANSFERASE-RELATED"/>
    <property type="match status" value="1"/>
</dbReference>
<keyword evidence="3 7" id="KW-0489">Methyltransferase</keyword>
<keyword evidence="4 7" id="KW-0808">Transferase</keyword>
<evidence type="ECO:0000256" key="8">
    <source>
        <dbReference type="PROSITE-ProRule" id="PRU01026"/>
    </source>
</evidence>
<evidence type="ECO:0000256" key="7">
    <source>
        <dbReference type="HAMAP-Rule" id="MF_00607"/>
    </source>
</evidence>
<evidence type="ECO:0000256" key="9">
    <source>
        <dbReference type="SAM" id="MobiDB-lite"/>
    </source>
</evidence>
<dbReference type="PANTHER" id="PTHR11727">
    <property type="entry name" value="DIMETHYLADENOSINE TRANSFERASE"/>
    <property type="match status" value="1"/>
</dbReference>
<dbReference type="InterPro" id="IPR023165">
    <property type="entry name" value="rRNA_Ade_diMease-like_C"/>
</dbReference>
<evidence type="ECO:0000313" key="11">
    <source>
        <dbReference type="EMBL" id="MCS2609714.1"/>
    </source>
</evidence>
<dbReference type="InterPro" id="IPR011530">
    <property type="entry name" value="rRNA_adenine_dimethylase"/>
</dbReference>
<dbReference type="EC" id="2.1.1.182" evidence="7"/>
<comment type="similarity">
    <text evidence="7">Belongs to the class I-like SAM-binding methyltransferase superfamily. rRNA adenine N(6)-methyltransferase family. RsmA subfamily.</text>
</comment>
<comment type="caution">
    <text evidence="11">The sequence shown here is derived from an EMBL/GenBank/DDBJ whole genome shotgun (WGS) entry which is preliminary data.</text>
</comment>
<evidence type="ECO:0000259" key="10">
    <source>
        <dbReference type="SMART" id="SM00650"/>
    </source>
</evidence>
<feature type="binding site" evidence="7 8">
    <location>
        <position position="19"/>
    </location>
    <ligand>
        <name>S-adenosyl-L-methionine</name>
        <dbReference type="ChEBI" id="CHEBI:59789"/>
    </ligand>
</feature>
<name>A0ABT2EDZ9_9GAMM</name>
<feature type="binding site" evidence="7 8">
    <location>
        <position position="65"/>
    </location>
    <ligand>
        <name>S-adenosyl-L-methionine</name>
        <dbReference type="ChEBI" id="CHEBI:59789"/>
    </ligand>
</feature>
<organism evidence="11 12">
    <name type="scientific">Halomonas dongshanensis</name>
    <dbReference type="NCBI Taxonomy" id="2890835"/>
    <lineage>
        <taxon>Bacteria</taxon>
        <taxon>Pseudomonadati</taxon>
        <taxon>Pseudomonadota</taxon>
        <taxon>Gammaproteobacteria</taxon>
        <taxon>Oceanospirillales</taxon>
        <taxon>Halomonadaceae</taxon>
        <taxon>Halomonas</taxon>
    </lineage>
</organism>
<feature type="compositionally biased region" description="Basic and acidic residues" evidence="9">
    <location>
        <begin position="269"/>
        <end position="283"/>
    </location>
</feature>
<dbReference type="InterPro" id="IPR001737">
    <property type="entry name" value="KsgA/Erm"/>
</dbReference>
<comment type="catalytic activity">
    <reaction evidence="7">
        <text>adenosine(1518)/adenosine(1519) in 16S rRNA + 4 S-adenosyl-L-methionine = N(6)-dimethyladenosine(1518)/N(6)-dimethyladenosine(1519) in 16S rRNA + 4 S-adenosyl-L-homocysteine + 4 H(+)</text>
        <dbReference type="Rhea" id="RHEA:19609"/>
        <dbReference type="Rhea" id="RHEA-COMP:10232"/>
        <dbReference type="Rhea" id="RHEA-COMP:10233"/>
        <dbReference type="ChEBI" id="CHEBI:15378"/>
        <dbReference type="ChEBI" id="CHEBI:57856"/>
        <dbReference type="ChEBI" id="CHEBI:59789"/>
        <dbReference type="ChEBI" id="CHEBI:74411"/>
        <dbReference type="ChEBI" id="CHEBI:74493"/>
        <dbReference type="EC" id="2.1.1.182"/>
    </reaction>
</comment>
<accession>A0ABT2EDZ9</accession>
<keyword evidence="12" id="KW-1185">Reference proteome</keyword>
<dbReference type="InterPro" id="IPR020596">
    <property type="entry name" value="rRNA_Ade_Mease_Trfase_CS"/>
</dbReference>
<reference evidence="11" key="1">
    <citation type="submission" date="2021-11" db="EMBL/GenBank/DDBJ databases">
        <title>Halomonas sp., isolated from a coastal aquaculture zone in Dongshan Bay.</title>
        <authorList>
            <person name="Lin W."/>
        </authorList>
    </citation>
    <scope>NUCLEOTIDE SEQUENCE</scope>
    <source>
        <strain evidence="11">Yzlin-01</strain>
    </source>
</reference>
<evidence type="ECO:0000256" key="2">
    <source>
        <dbReference type="ARBA" id="ARBA00022552"/>
    </source>
</evidence>
<comment type="subcellular location">
    <subcellularLocation>
        <location evidence="7">Cytoplasm</location>
    </subcellularLocation>
</comment>
<protein>
    <recommendedName>
        <fullName evidence="7">Ribosomal RNA small subunit methyltransferase A</fullName>
        <ecNumber evidence="7">2.1.1.182</ecNumber>
    </recommendedName>
    <alternativeName>
        <fullName evidence="7">16S rRNA (adenine(1518)-N(6)/adenine(1519)-N(6))-dimethyltransferase</fullName>
    </alternativeName>
    <alternativeName>
        <fullName evidence="7">16S rRNA dimethyladenosine transferase</fullName>
    </alternativeName>
    <alternativeName>
        <fullName evidence="7">16S rRNA dimethylase</fullName>
    </alternativeName>
    <alternativeName>
        <fullName evidence="7">S-adenosylmethionine-6-N', N'-adenosyl(rRNA) dimethyltransferase</fullName>
    </alternativeName>
</protein>
<keyword evidence="2 7" id="KW-0698">rRNA processing</keyword>
<keyword evidence="1 7" id="KW-0963">Cytoplasm</keyword>
<feature type="binding site" evidence="7 8">
    <location>
        <position position="111"/>
    </location>
    <ligand>
        <name>S-adenosyl-L-methionine</name>
        <dbReference type="ChEBI" id="CHEBI:59789"/>
    </ligand>
</feature>
<dbReference type="GO" id="GO:0052908">
    <property type="term" value="F:16S rRNA (adenine(1518)-N(6)/adenine(1519)-N(6))-dimethyltransferase activity"/>
    <property type="evidence" value="ECO:0007669"/>
    <property type="project" value="UniProtKB-EC"/>
</dbReference>
<dbReference type="Pfam" id="PF00398">
    <property type="entry name" value="RrnaAD"/>
    <property type="match status" value="1"/>
</dbReference>
<dbReference type="InterPro" id="IPR029063">
    <property type="entry name" value="SAM-dependent_MTases_sf"/>
</dbReference>
<comment type="function">
    <text evidence="7">Specifically dimethylates two adjacent adenosines (A1518 and A1519) in the loop of a conserved hairpin near the 3'-end of 16S rRNA in the 30S particle. May play a critical role in biogenesis of 30S subunits.</text>
</comment>
<keyword evidence="5 7" id="KW-0949">S-adenosyl-L-methionine</keyword>
<dbReference type="PROSITE" id="PS51689">
    <property type="entry name" value="SAM_RNA_A_N6_MT"/>
    <property type="match status" value="1"/>
</dbReference>
<evidence type="ECO:0000256" key="4">
    <source>
        <dbReference type="ARBA" id="ARBA00022679"/>
    </source>
</evidence>
<evidence type="ECO:0000256" key="6">
    <source>
        <dbReference type="ARBA" id="ARBA00022884"/>
    </source>
</evidence>
<feature type="region of interest" description="Disordered" evidence="9">
    <location>
        <begin position="264"/>
        <end position="283"/>
    </location>
</feature>
<gene>
    <name evidence="7 11" type="primary">rsmA</name>
    <name evidence="7" type="synonym">ksgA</name>
    <name evidence="11" type="ORF">LLY24_10340</name>
</gene>
<dbReference type="Gene3D" id="1.10.8.100">
    <property type="entry name" value="Ribosomal RNA adenine dimethylase-like, domain 2"/>
    <property type="match status" value="1"/>
</dbReference>